<organism evidence="1 2">
    <name type="scientific">Salinihabitans flavidus</name>
    <dbReference type="NCBI Taxonomy" id="569882"/>
    <lineage>
        <taxon>Bacteria</taxon>
        <taxon>Pseudomonadati</taxon>
        <taxon>Pseudomonadota</taxon>
        <taxon>Alphaproteobacteria</taxon>
        <taxon>Rhodobacterales</taxon>
        <taxon>Roseobacteraceae</taxon>
        <taxon>Salinihabitans</taxon>
    </lineage>
</organism>
<dbReference type="STRING" id="569882.SAMN04490248_10539"/>
<sequence>MTHGSQNTVVVEWPTPEICLLRLARGAQMNTITGEFLDDLGAVLTDLAKSPPRALLLTGSDGAFCGGANIKLFSEKESPLYQNARAIRDVYVRQILDVFGKITALPCPTIALINGHALGGGTELALSFDFRLMSSDARMGLPEVRLGAVAAGNGVQRLHRIVGRAKALEIVLLGEKITAPEALSTGLVMSVHDPDALEAAGLDLARRFLKCSPIAVAESKRAIYRTEALEGNAADEAALDAVLGAAAGPEWTEGMSAFAQKRRPTYATDDTNGVG</sequence>
<reference evidence="1 2" key="1">
    <citation type="submission" date="2016-10" db="EMBL/GenBank/DDBJ databases">
        <authorList>
            <person name="de Groot N.N."/>
        </authorList>
    </citation>
    <scope>NUCLEOTIDE SEQUENCE [LARGE SCALE GENOMIC DNA]</scope>
    <source>
        <strain evidence="1 2">DSM 27842</strain>
    </source>
</reference>
<dbReference type="PANTHER" id="PTHR11941">
    <property type="entry name" value="ENOYL-COA HYDRATASE-RELATED"/>
    <property type="match status" value="1"/>
</dbReference>
<dbReference type="OrthoDB" id="9775794at2"/>
<evidence type="ECO:0000313" key="2">
    <source>
        <dbReference type="Proteomes" id="UP000198893"/>
    </source>
</evidence>
<dbReference type="InterPro" id="IPR029045">
    <property type="entry name" value="ClpP/crotonase-like_dom_sf"/>
</dbReference>
<protein>
    <submittedName>
        <fullName evidence="1">Enoyl-CoA hydratase</fullName>
    </submittedName>
</protein>
<dbReference type="EMBL" id="FODS01000005">
    <property type="protein sequence ID" value="SEO42332.1"/>
    <property type="molecule type" value="Genomic_DNA"/>
</dbReference>
<keyword evidence="2" id="KW-1185">Reference proteome</keyword>
<dbReference type="Proteomes" id="UP000198893">
    <property type="component" value="Unassembled WGS sequence"/>
</dbReference>
<accession>A0A1H8PK54</accession>
<dbReference type="InterPro" id="IPR001753">
    <property type="entry name" value="Enoyl-CoA_hydra/iso"/>
</dbReference>
<name>A0A1H8PK54_9RHOB</name>
<dbReference type="AlphaFoldDB" id="A0A1H8PK54"/>
<dbReference type="PANTHER" id="PTHR11941:SF54">
    <property type="entry name" value="ENOYL-COA HYDRATASE, MITOCHONDRIAL"/>
    <property type="match status" value="1"/>
</dbReference>
<dbReference type="SUPFAM" id="SSF52096">
    <property type="entry name" value="ClpP/crotonase"/>
    <property type="match status" value="1"/>
</dbReference>
<dbReference type="CDD" id="cd06558">
    <property type="entry name" value="crotonase-like"/>
    <property type="match status" value="1"/>
</dbReference>
<gene>
    <name evidence="1" type="ORF">SAMN04490248_10539</name>
</gene>
<dbReference type="RefSeq" id="WP_093116475.1">
    <property type="nucleotide sequence ID" value="NZ_FODS01000005.1"/>
</dbReference>
<dbReference type="GO" id="GO:0003824">
    <property type="term" value="F:catalytic activity"/>
    <property type="evidence" value="ECO:0007669"/>
    <property type="project" value="UniProtKB-ARBA"/>
</dbReference>
<dbReference type="Pfam" id="PF00378">
    <property type="entry name" value="ECH_1"/>
    <property type="match status" value="1"/>
</dbReference>
<dbReference type="GO" id="GO:0006635">
    <property type="term" value="P:fatty acid beta-oxidation"/>
    <property type="evidence" value="ECO:0007669"/>
    <property type="project" value="TreeGrafter"/>
</dbReference>
<evidence type="ECO:0000313" key="1">
    <source>
        <dbReference type="EMBL" id="SEO42332.1"/>
    </source>
</evidence>
<proteinExistence type="predicted"/>
<dbReference type="Gene3D" id="3.90.226.10">
    <property type="entry name" value="2-enoyl-CoA Hydratase, Chain A, domain 1"/>
    <property type="match status" value="1"/>
</dbReference>